<feature type="domain" description="Pyruvate/ketoisovalerate oxidoreductase catalytic" evidence="2">
    <location>
        <begin position="11"/>
        <end position="187"/>
    </location>
</feature>
<reference evidence="3" key="1">
    <citation type="submission" date="2019-08" db="EMBL/GenBank/DDBJ databases">
        <authorList>
            <person name="Kucharzyk K."/>
            <person name="Murdoch R.W."/>
            <person name="Higgins S."/>
            <person name="Loffler F."/>
        </authorList>
    </citation>
    <scope>NUCLEOTIDE SEQUENCE</scope>
</reference>
<dbReference type="PANTHER" id="PTHR43854:SF1">
    <property type="entry name" value="INDOLEPYRUVATE OXIDOREDUCTASE SUBUNIT IORB"/>
    <property type="match status" value="1"/>
</dbReference>
<evidence type="ECO:0000259" key="2">
    <source>
        <dbReference type="Pfam" id="PF01558"/>
    </source>
</evidence>
<dbReference type="Gene3D" id="3.40.920.10">
    <property type="entry name" value="Pyruvate-ferredoxin oxidoreductase, PFOR, domain III"/>
    <property type="match status" value="1"/>
</dbReference>
<dbReference type="NCBIfam" id="NF005324">
    <property type="entry name" value="PRK06853.1-4"/>
    <property type="match status" value="1"/>
</dbReference>
<sequence>MKRDIILSGVGGQGILSIAATIGLAAVDKGWYLKQAEVHGMSQRGGDVQSHLRISEDTVYSDLIPMGQADMILSVEPMESLRYLPYLHKDGWLVTNSKSFVNIPNYPEIEKVYAEIKKIKNHILIDADSIAAGLNAPKSANMVMLGAAFAFLGIEKSYFENAIRNLFGRKGEEVVNTNISAFNAGVEFAQQYISK</sequence>
<dbReference type="GO" id="GO:0016903">
    <property type="term" value="F:oxidoreductase activity, acting on the aldehyde or oxo group of donors"/>
    <property type="evidence" value="ECO:0007669"/>
    <property type="project" value="InterPro"/>
</dbReference>
<dbReference type="EMBL" id="VSSQ01028660">
    <property type="protein sequence ID" value="MPM78458.1"/>
    <property type="molecule type" value="Genomic_DNA"/>
</dbReference>
<dbReference type="AlphaFoldDB" id="A0A645CNH2"/>
<keyword evidence="1" id="KW-0560">Oxidoreductase</keyword>
<proteinExistence type="predicted"/>
<evidence type="ECO:0000313" key="3">
    <source>
        <dbReference type="EMBL" id="MPM78458.1"/>
    </source>
</evidence>
<dbReference type="SUPFAM" id="SSF53323">
    <property type="entry name" value="Pyruvate-ferredoxin oxidoreductase, PFOR, domain III"/>
    <property type="match status" value="1"/>
</dbReference>
<accession>A0A645CNH2</accession>
<gene>
    <name evidence="3" type="ORF">SDC9_125469</name>
</gene>
<dbReference type="InterPro" id="IPR019752">
    <property type="entry name" value="Pyrv/ketoisovalerate_OxRed_cat"/>
</dbReference>
<comment type="caution">
    <text evidence="3">The sequence shown here is derived from an EMBL/GenBank/DDBJ whole genome shotgun (WGS) entry which is preliminary data.</text>
</comment>
<dbReference type="PANTHER" id="PTHR43854">
    <property type="entry name" value="INDOLEPYRUVATE OXIDOREDUCTASE SUBUNIT IORB"/>
    <property type="match status" value="1"/>
</dbReference>
<protein>
    <recommendedName>
        <fullName evidence="2">Pyruvate/ketoisovalerate oxidoreductase catalytic domain-containing protein</fullName>
    </recommendedName>
</protein>
<name>A0A645CNH2_9ZZZZ</name>
<dbReference type="InterPro" id="IPR002869">
    <property type="entry name" value="Pyrv_flavodox_OxRed_cen"/>
</dbReference>
<dbReference type="Pfam" id="PF01558">
    <property type="entry name" value="POR"/>
    <property type="match status" value="1"/>
</dbReference>
<dbReference type="InterPro" id="IPR052198">
    <property type="entry name" value="IorB_Oxidoreductase"/>
</dbReference>
<organism evidence="3">
    <name type="scientific">bioreactor metagenome</name>
    <dbReference type="NCBI Taxonomy" id="1076179"/>
    <lineage>
        <taxon>unclassified sequences</taxon>
        <taxon>metagenomes</taxon>
        <taxon>ecological metagenomes</taxon>
    </lineage>
</organism>
<evidence type="ECO:0000256" key="1">
    <source>
        <dbReference type="ARBA" id="ARBA00023002"/>
    </source>
</evidence>